<evidence type="ECO:0000313" key="6">
    <source>
        <dbReference type="EMBL" id="MCS4555930.1"/>
    </source>
</evidence>
<sequence length="165" mass="17475">MAAATSEQTSQITTLAIQVLEEAVDTSDSIAKEVVAASSIGQELQVQSQSIDNIVTTIRGIADQTNLLALNAAIEAARAGDLGRGFAVVADEVRKLAQRSSTATEEITRVVSGNSNKIADIDRRLQLINGIASQGQESIHNVSMGLTDVGRGVERFVEMVEQLKP</sequence>
<dbReference type="EMBL" id="JAKOGG010000003">
    <property type="protein sequence ID" value="MCS4555930.1"/>
    <property type="molecule type" value="Genomic_DNA"/>
</dbReference>
<keyword evidence="7" id="KW-1185">Reference proteome</keyword>
<comment type="similarity">
    <text evidence="3">Belongs to the methyl-accepting chemotaxis (MCP) protein family.</text>
</comment>
<dbReference type="Pfam" id="PF00015">
    <property type="entry name" value="MCPsignal"/>
    <property type="match status" value="1"/>
</dbReference>
<evidence type="ECO:0000256" key="4">
    <source>
        <dbReference type="PROSITE-ProRule" id="PRU00284"/>
    </source>
</evidence>
<dbReference type="PANTHER" id="PTHR32089:SF112">
    <property type="entry name" value="LYSOZYME-LIKE PROTEIN-RELATED"/>
    <property type="match status" value="1"/>
</dbReference>
<organism evidence="6 7">
    <name type="scientific">Shewanella electrica</name>
    <dbReference type="NCBI Taxonomy" id="515560"/>
    <lineage>
        <taxon>Bacteria</taxon>
        <taxon>Pseudomonadati</taxon>
        <taxon>Pseudomonadota</taxon>
        <taxon>Gammaproteobacteria</taxon>
        <taxon>Alteromonadales</taxon>
        <taxon>Shewanellaceae</taxon>
        <taxon>Shewanella</taxon>
    </lineage>
</organism>
<dbReference type="SMART" id="SM00283">
    <property type="entry name" value="MA"/>
    <property type="match status" value="1"/>
</dbReference>
<dbReference type="InterPro" id="IPR004090">
    <property type="entry name" value="Chemotax_Me-accpt_rcpt"/>
</dbReference>
<reference evidence="6 7" key="1">
    <citation type="submission" date="2022-02" db="EMBL/GenBank/DDBJ databases">
        <authorList>
            <person name="Zhuang L."/>
        </authorList>
    </citation>
    <scope>NUCLEOTIDE SEQUENCE [LARGE SCALE GENOMIC DNA]</scope>
    <source>
        <strain evidence="6 7">C32</strain>
    </source>
</reference>
<accession>A0ABT2FJU2</accession>
<reference evidence="7" key="2">
    <citation type="submission" date="2023-07" db="EMBL/GenBank/DDBJ databases">
        <title>Shewanella mangrovi sp. nov., an acetaldehyde- degrading bacterium isolated from mangrove sediment.</title>
        <authorList>
            <person name="Liu Y."/>
        </authorList>
    </citation>
    <scope>NUCLEOTIDE SEQUENCE [LARGE SCALE GENOMIC DNA]</scope>
    <source>
        <strain evidence="7">C32</strain>
    </source>
</reference>
<dbReference type="PANTHER" id="PTHR32089">
    <property type="entry name" value="METHYL-ACCEPTING CHEMOTAXIS PROTEIN MCPB"/>
    <property type="match status" value="1"/>
</dbReference>
<proteinExistence type="inferred from homology"/>
<evidence type="ECO:0000259" key="5">
    <source>
        <dbReference type="PROSITE" id="PS50111"/>
    </source>
</evidence>
<dbReference type="SUPFAM" id="SSF58104">
    <property type="entry name" value="Methyl-accepting chemotaxis protein (MCP) signaling domain"/>
    <property type="match status" value="1"/>
</dbReference>
<evidence type="ECO:0000313" key="7">
    <source>
        <dbReference type="Proteomes" id="UP001201549"/>
    </source>
</evidence>
<keyword evidence="2 4" id="KW-0807">Transducer</keyword>
<evidence type="ECO:0000256" key="1">
    <source>
        <dbReference type="ARBA" id="ARBA00004370"/>
    </source>
</evidence>
<dbReference type="Proteomes" id="UP001201549">
    <property type="component" value="Unassembled WGS sequence"/>
</dbReference>
<name>A0ABT2FJU2_9GAMM</name>
<evidence type="ECO:0000256" key="3">
    <source>
        <dbReference type="ARBA" id="ARBA00029447"/>
    </source>
</evidence>
<dbReference type="InterPro" id="IPR004089">
    <property type="entry name" value="MCPsignal_dom"/>
</dbReference>
<feature type="domain" description="Methyl-accepting transducer" evidence="5">
    <location>
        <begin position="1"/>
        <end position="165"/>
    </location>
</feature>
<gene>
    <name evidence="6" type="ORF">L9G74_05710</name>
</gene>
<comment type="subcellular location">
    <subcellularLocation>
        <location evidence="1">Membrane</location>
    </subcellularLocation>
</comment>
<dbReference type="PRINTS" id="PR00260">
    <property type="entry name" value="CHEMTRNSDUCR"/>
</dbReference>
<evidence type="ECO:0000256" key="2">
    <source>
        <dbReference type="ARBA" id="ARBA00023224"/>
    </source>
</evidence>
<dbReference type="Gene3D" id="1.10.287.950">
    <property type="entry name" value="Methyl-accepting chemotaxis protein"/>
    <property type="match status" value="1"/>
</dbReference>
<comment type="caution">
    <text evidence="6">The sequence shown here is derived from an EMBL/GenBank/DDBJ whole genome shotgun (WGS) entry which is preliminary data.</text>
</comment>
<dbReference type="PROSITE" id="PS50111">
    <property type="entry name" value="CHEMOTAXIS_TRANSDUC_2"/>
    <property type="match status" value="1"/>
</dbReference>
<protein>
    <submittedName>
        <fullName evidence="6">Methyl-accepting chemotaxis protein</fullName>
    </submittedName>
</protein>